<reference evidence="2 3" key="1">
    <citation type="submission" date="2019-07" db="EMBL/GenBank/DDBJ databases">
        <title>Whole genome shotgun sequence of Thiobacillus plumbophilus NBRC 107929.</title>
        <authorList>
            <person name="Hosoyama A."/>
            <person name="Uohara A."/>
            <person name="Ohji S."/>
            <person name="Ichikawa N."/>
        </authorList>
    </citation>
    <scope>NUCLEOTIDE SEQUENCE [LARGE SCALE GENOMIC DNA]</scope>
    <source>
        <strain evidence="2 3">NBRC 107929</strain>
    </source>
</reference>
<dbReference type="Proteomes" id="UP000321337">
    <property type="component" value="Unassembled WGS sequence"/>
</dbReference>
<accession>A0A512L6J4</accession>
<comment type="caution">
    <text evidence="2">The sequence shown here is derived from an EMBL/GenBank/DDBJ whole genome shotgun (WGS) entry which is preliminary data.</text>
</comment>
<evidence type="ECO:0000313" key="2">
    <source>
        <dbReference type="EMBL" id="GEP30108.1"/>
    </source>
</evidence>
<evidence type="ECO:0000259" key="1">
    <source>
        <dbReference type="Pfam" id="PF13640"/>
    </source>
</evidence>
<name>A0A512L6J4_9PROT</name>
<dbReference type="Gene3D" id="2.60.120.620">
    <property type="entry name" value="q2cbj1_9rhob like domain"/>
    <property type="match status" value="1"/>
</dbReference>
<feature type="domain" description="Prolyl 4-hydroxylase alpha subunit Fe(2+) 2OG dioxygenase" evidence="1">
    <location>
        <begin position="114"/>
        <end position="198"/>
    </location>
</feature>
<evidence type="ECO:0000313" key="3">
    <source>
        <dbReference type="Proteomes" id="UP000321337"/>
    </source>
</evidence>
<organism evidence="2 3">
    <name type="scientific">Sulfuriferula plumbiphila</name>
    <dbReference type="NCBI Taxonomy" id="171865"/>
    <lineage>
        <taxon>Bacteria</taxon>
        <taxon>Pseudomonadati</taxon>
        <taxon>Pseudomonadota</taxon>
        <taxon>Betaproteobacteria</taxon>
        <taxon>Nitrosomonadales</taxon>
        <taxon>Sulfuricellaceae</taxon>
        <taxon>Sulfuriferula</taxon>
    </lineage>
</organism>
<dbReference type="AlphaFoldDB" id="A0A512L6J4"/>
<dbReference type="EMBL" id="BKAD01000011">
    <property type="protein sequence ID" value="GEP30108.1"/>
    <property type="molecule type" value="Genomic_DNA"/>
</dbReference>
<gene>
    <name evidence="2" type="ORF">TPL01_12460</name>
</gene>
<dbReference type="InterPro" id="IPR044862">
    <property type="entry name" value="Pro_4_hyd_alph_FE2OG_OXY"/>
</dbReference>
<sequence>MSTLSLQGKPQATSIHDARSMLDLDKFNAAALVKEPFEYLILPGFLRQEMRAAISRDFPNIAKPGSFPAETLQYGTVFRELLAELEGDTFRHAVEQKFGLDLTGRPTIITVRGHTDETDGRIHTDSRTKIITMLIYFNEDWQDSGGRLRLLRSGTDMEDYVAEVDPSIGTLLAFRRSDHSWHGHKPFVGPRRAIQLNWVVDEKVKRREQRRHGISAFFKNLFGGKASAGY</sequence>
<protein>
    <recommendedName>
        <fullName evidence="1">Prolyl 4-hydroxylase alpha subunit Fe(2+) 2OG dioxygenase domain-containing protein</fullName>
    </recommendedName>
</protein>
<dbReference type="RefSeq" id="WP_198415306.1">
    <property type="nucleotide sequence ID" value="NZ_AP021884.1"/>
</dbReference>
<dbReference type="Pfam" id="PF13640">
    <property type="entry name" value="2OG-FeII_Oxy_3"/>
    <property type="match status" value="1"/>
</dbReference>
<proteinExistence type="predicted"/>
<keyword evidence="3" id="KW-1185">Reference proteome</keyword>